<keyword evidence="2" id="KW-1185">Reference proteome</keyword>
<dbReference type="Proteomes" id="UP000195442">
    <property type="component" value="Unassembled WGS sequence"/>
</dbReference>
<name>A0A1R4H0X3_9GAMM</name>
<dbReference type="EMBL" id="FUKJ01000044">
    <property type="protein sequence ID" value="SJM89856.1"/>
    <property type="molecule type" value="Genomic_DNA"/>
</dbReference>
<proteinExistence type="predicted"/>
<sequence>MGRYLSDIVSKLPVRQLTHAYRHQPPHNISKLPVRQLTQRCL</sequence>
<reference evidence="2" key="1">
    <citation type="submission" date="2017-02" db="EMBL/GenBank/DDBJ databases">
        <authorList>
            <person name="Daims H."/>
        </authorList>
    </citation>
    <scope>NUCLEOTIDE SEQUENCE [LARGE SCALE GENOMIC DNA]</scope>
</reference>
<evidence type="ECO:0000313" key="1">
    <source>
        <dbReference type="EMBL" id="SJM89856.1"/>
    </source>
</evidence>
<evidence type="ECO:0000313" key="2">
    <source>
        <dbReference type="Proteomes" id="UP000195442"/>
    </source>
</evidence>
<organism evidence="1 2">
    <name type="scientific">Crenothrix polyspora</name>
    <dbReference type="NCBI Taxonomy" id="360316"/>
    <lineage>
        <taxon>Bacteria</taxon>
        <taxon>Pseudomonadati</taxon>
        <taxon>Pseudomonadota</taxon>
        <taxon>Gammaproteobacteria</taxon>
        <taxon>Methylococcales</taxon>
        <taxon>Crenotrichaceae</taxon>
        <taxon>Crenothrix</taxon>
    </lineage>
</organism>
<accession>A0A1R4H0X3</accession>
<protein>
    <submittedName>
        <fullName evidence="1">Uncharacterized protein</fullName>
    </submittedName>
</protein>
<dbReference type="AlphaFoldDB" id="A0A1R4H0X3"/>
<gene>
    <name evidence="1" type="ORF">CRENPOLYSF2_1380005</name>
</gene>